<accession>A0AC35U5L6</accession>
<proteinExistence type="predicted"/>
<protein>
    <submittedName>
        <fullName evidence="2">Protein-tyrosine-phosphatase</fullName>
    </submittedName>
</protein>
<dbReference type="WBParaSite" id="RSKR_0000807700.1">
    <property type="protein sequence ID" value="RSKR_0000807700.1"/>
    <property type="gene ID" value="RSKR_0000807700"/>
</dbReference>
<dbReference type="Proteomes" id="UP000095286">
    <property type="component" value="Unplaced"/>
</dbReference>
<evidence type="ECO:0000313" key="2">
    <source>
        <dbReference type="WBParaSite" id="RSKR_0000807700.1"/>
    </source>
</evidence>
<organism evidence="1 2">
    <name type="scientific">Rhabditophanes sp. KR3021</name>
    <dbReference type="NCBI Taxonomy" id="114890"/>
    <lineage>
        <taxon>Eukaryota</taxon>
        <taxon>Metazoa</taxon>
        <taxon>Ecdysozoa</taxon>
        <taxon>Nematoda</taxon>
        <taxon>Chromadorea</taxon>
        <taxon>Rhabditida</taxon>
        <taxon>Tylenchina</taxon>
        <taxon>Panagrolaimomorpha</taxon>
        <taxon>Strongyloidoidea</taxon>
        <taxon>Alloionematidae</taxon>
        <taxon>Rhabditophanes</taxon>
    </lineage>
</organism>
<evidence type="ECO:0000313" key="1">
    <source>
        <dbReference type="Proteomes" id="UP000095286"/>
    </source>
</evidence>
<sequence>MQSFQKDFIIKKDKTDPSRLLNVILPTNFDNFRQFIAKVTDISPGVEFPIKDVNRTFLAFPSDSSTINIHGLHAGHQYEIAVFGRTANETYLIKEETIFMDPVPLNFHDNASITVMHTNITMRAVKPERALQDTFRVEYFQLSPPRRYPILDVHDIPEQKYVDFYLGNLNPGRDYDVKVMSLRADIPSQPWQGVITTKPLQITNLTITESNQTDKPECVILTWNLPPQSGADRFQILYGSAFGEGVGMHKLEVNFTQQTVKICDHIIPGESYLFAVSAEKSNQISDPSKITFTLRPLPPVNLSLVPNFERGQYMLTLHLADASQSKIDKCRFTITNEKSNKIEKTVNVETIEGISSCNSYLQLIPGQRYEVSAMTSNDKVNSTKILRNLALAPAFNLKAFELSLEENNGILSLRWPKSDLGMLKISEAWSKVVGNDSSLQLKIENSSGPKQIKSFSTNPYTYKDIIINNLIRGACYNVEIYTVTSTGIVSNEKFDQTMRITLTTLEISTENLSKQSTEVTITDTGNLSEWHENSQDCKLSVAVSDGSGLKNVYEKDIQMNKPNFSKASKIRLDNLKAYTKYTINSQITCGTEQQNDVCLMSTRAMSIVHFQTEQDVPGAVEGLKATPLNSYSSHVTWRPPLHPNGYITRYLIIVNPSKSNLITEAPWTITVNGNFDVNHDYKIDSVVDNLVGGQKYEVTVQAVTIAGTSSVSNSKNTVTIDMPIGAPPRPSTPLEVVLNTIRSTDLTIKYNMAMLSSKNGALTKISVIVAEVDPKTDVPRKESSSSIDSKPYTWGRVQNYEISPAYVTSINKLKPAKQWPSKMVSEVVGIESNCNDKPEDLICNGPLKADTRYRFKLRLYTSDNLWTDTYYSEVVTTEPLKSGLMYRTVLILFIIVILIAAVVVILICVSNCRMPSKEGIKKRPVIFEQSSNRSSNDSNHKNTQWAAFKILMRDRAAGFVNKFGQNSDSGENNHSSSVSSNPISRAFISFSLDKSRNDNQNIITVNNSSRVSAYDSIDNSKTPISSPIMISHTNGQLLNGPMGSRSLKQRTGFDKRLESLGNVPQKIILHTVAKTDNPARSRPVRIQDFAEHVRLMSADSDFRFSEEYEDLKMIGINLPAIASELPVNRAKNRFTNILPYDHSRVKLVSSDDDEGSDYVNANYIPGFNSRREFIAAQGPLPSTRDNFWQMVWEQYVPFIVALTKCVEKGRDKCHQYWPDADQMSVLYGDIEVTLMNETIYEDYTLRELKLLHIQNNVSRIVFHLHYKAWPDFGVPAHPTGILHIVRLFRSKVPPSKNCRPSIIHCSAGVGRSGTFITIDRLLQCMTLNQTLDVFGYVHEMRLERCQMVQNEQQYVFIHICILHAIEKEMTRHNQQQHFANNANNIYILPQAEYNGSQHQLQNNQNGSNVWVTPLTMGTFHNNANVFEVHQNPLFIEDDEGIAESGL</sequence>
<reference evidence="2" key="1">
    <citation type="submission" date="2016-11" db="UniProtKB">
        <authorList>
            <consortium name="WormBaseParasite"/>
        </authorList>
    </citation>
    <scope>IDENTIFICATION</scope>
    <source>
        <strain evidence="2">KR3021</strain>
    </source>
</reference>
<name>A0AC35U5L6_9BILA</name>